<dbReference type="PANTHER" id="PTHR28127:SF1">
    <property type="entry name" value="RIBOSOME ASSEMBLY PROTEIN 3"/>
    <property type="match status" value="1"/>
</dbReference>
<evidence type="ECO:0000256" key="2">
    <source>
        <dbReference type="ARBA" id="ARBA00004604"/>
    </source>
</evidence>
<dbReference type="EMBL" id="LGAV01000001">
    <property type="protein sequence ID" value="KOS16467.1"/>
    <property type="molecule type" value="Genomic_DNA"/>
</dbReference>
<dbReference type="PANTHER" id="PTHR28127">
    <property type="entry name" value="RIBOSOME ASSEMBLY PROTEIN 3"/>
    <property type="match status" value="1"/>
</dbReference>
<evidence type="ECO:0000256" key="1">
    <source>
        <dbReference type="ARBA" id="ARBA00003035"/>
    </source>
</evidence>
<evidence type="ECO:0000256" key="7">
    <source>
        <dbReference type="ARBA" id="ARBA00023274"/>
    </source>
</evidence>
<dbReference type="InterPro" id="IPR051898">
    <property type="entry name" value="Ribosome_Assembly_3"/>
</dbReference>
<dbReference type="STRING" id="77020.A0A0M8MTK0"/>
<feature type="compositionally biased region" description="Basic residues" evidence="8">
    <location>
        <begin position="9"/>
        <end position="20"/>
    </location>
</feature>
<comment type="subcellular location">
    <subcellularLocation>
        <location evidence="2">Nucleus</location>
        <location evidence="2">Nucleolus</location>
    </subcellularLocation>
</comment>
<keyword evidence="7" id="KW-0687">Ribonucleoprotein</keyword>
<evidence type="ECO:0000256" key="4">
    <source>
        <dbReference type="ARBA" id="ARBA00015339"/>
    </source>
</evidence>
<comment type="similarity">
    <text evidence="3">Belongs to the RSA3 family.</text>
</comment>
<evidence type="ECO:0000256" key="5">
    <source>
        <dbReference type="ARBA" id="ARBA00022517"/>
    </source>
</evidence>
<keyword evidence="11" id="KW-1185">Reference proteome</keyword>
<evidence type="ECO:0000259" key="9">
    <source>
        <dbReference type="Pfam" id="PF14615"/>
    </source>
</evidence>
<keyword evidence="6" id="KW-0539">Nucleus</keyword>
<evidence type="ECO:0000256" key="8">
    <source>
        <dbReference type="SAM" id="MobiDB-lite"/>
    </source>
</evidence>
<comment type="function">
    <text evidence="1">Required for efficient biogenesis of the 60S ribosomal subunit.</text>
</comment>
<dbReference type="InterPro" id="IPR028217">
    <property type="entry name" value="Rsa3_C"/>
</dbReference>
<feature type="domain" description="Ribosome-assembly protein 3 C-terminal" evidence="9">
    <location>
        <begin position="138"/>
        <end position="192"/>
    </location>
</feature>
<dbReference type="GO" id="GO:0005730">
    <property type="term" value="C:nucleolus"/>
    <property type="evidence" value="ECO:0007669"/>
    <property type="project" value="UniProtKB-SubCell"/>
</dbReference>
<dbReference type="GeneID" id="28729929"/>
<sequence>MAPTDPSTRRPKRKRSRKARTAISSSEESASEAEKPTVIQPASVHSDSASDDDDYDDAAPSTMEAESDFDQEYPDTAALDIHDDEGVDDALQPPSLLLPRSGPTDVSTPSKTMMHARLTSMTDAQISQELTEKQRDAFHALYMQALTDEFGDELDEIRQNDPLLGEDTNTSQATARMPLLIDALSFGTEVFTSGRDASAGGLDQVALALPS</sequence>
<keyword evidence="5" id="KW-0690">Ribosome biogenesis</keyword>
<feature type="region of interest" description="Disordered" evidence="8">
    <location>
        <begin position="1"/>
        <end position="109"/>
    </location>
</feature>
<dbReference type="AlphaFoldDB" id="A0A0M8MTK0"/>
<dbReference type="GO" id="GO:0000027">
    <property type="term" value="P:ribosomal large subunit assembly"/>
    <property type="evidence" value="ECO:0007669"/>
    <property type="project" value="TreeGrafter"/>
</dbReference>
<proteinExistence type="inferred from homology"/>
<dbReference type="Proteomes" id="UP000037751">
    <property type="component" value="Unassembled WGS sequence"/>
</dbReference>
<protein>
    <recommendedName>
        <fullName evidence="4">Ribosome assembly protein 3</fullName>
    </recommendedName>
</protein>
<evidence type="ECO:0000313" key="10">
    <source>
        <dbReference type="EMBL" id="KOS16467.1"/>
    </source>
</evidence>
<gene>
    <name evidence="10" type="ORF">Malapachy_3587</name>
</gene>
<accession>A0A0M8MTK0</accession>
<comment type="caution">
    <text evidence="10">The sequence shown here is derived from an EMBL/GenBank/DDBJ whole genome shotgun (WGS) entry which is preliminary data.</text>
</comment>
<dbReference type="GO" id="GO:0030687">
    <property type="term" value="C:preribosome, large subunit precursor"/>
    <property type="evidence" value="ECO:0007669"/>
    <property type="project" value="TreeGrafter"/>
</dbReference>
<reference evidence="10 11" key="1">
    <citation type="submission" date="2015-07" db="EMBL/GenBank/DDBJ databases">
        <title>Draft Genome Sequence of Malassezia furfur CBS1878 and Malassezia pachydermatis CBS1879.</title>
        <authorList>
            <person name="Triana S."/>
            <person name="Ohm R."/>
            <person name="Gonzalez A."/>
            <person name="DeCock H."/>
            <person name="Restrepo S."/>
            <person name="Celis A."/>
        </authorList>
    </citation>
    <scope>NUCLEOTIDE SEQUENCE [LARGE SCALE GENOMIC DNA]</scope>
    <source>
        <strain evidence="10 11">CBS 1879</strain>
    </source>
</reference>
<dbReference type="Pfam" id="PF14615">
    <property type="entry name" value="Rsa3"/>
    <property type="match status" value="1"/>
</dbReference>
<dbReference type="VEuPathDB" id="FungiDB:Malapachy_3587"/>
<name>A0A0M8MTK0_9BASI</name>
<dbReference type="OrthoDB" id="69550at2759"/>
<evidence type="ECO:0000313" key="11">
    <source>
        <dbReference type="Proteomes" id="UP000037751"/>
    </source>
</evidence>
<dbReference type="RefSeq" id="XP_017994099.1">
    <property type="nucleotide sequence ID" value="XM_018138053.1"/>
</dbReference>
<evidence type="ECO:0000256" key="3">
    <source>
        <dbReference type="ARBA" id="ARBA00006256"/>
    </source>
</evidence>
<evidence type="ECO:0000256" key="6">
    <source>
        <dbReference type="ARBA" id="ARBA00023242"/>
    </source>
</evidence>
<organism evidence="10 11">
    <name type="scientific">Malassezia pachydermatis</name>
    <dbReference type="NCBI Taxonomy" id="77020"/>
    <lineage>
        <taxon>Eukaryota</taxon>
        <taxon>Fungi</taxon>
        <taxon>Dikarya</taxon>
        <taxon>Basidiomycota</taxon>
        <taxon>Ustilaginomycotina</taxon>
        <taxon>Malasseziomycetes</taxon>
        <taxon>Malasseziales</taxon>
        <taxon>Malasseziaceae</taxon>
        <taxon>Malassezia</taxon>
    </lineage>
</organism>